<comment type="similarity">
    <text evidence="2">Belongs to the beta sliding clamp family.</text>
</comment>
<feature type="region of interest" description="Disordered" evidence="9">
    <location>
        <begin position="192"/>
        <end position="214"/>
    </location>
</feature>
<keyword evidence="5" id="KW-0548">Nucleotidyltransferase</keyword>
<dbReference type="AlphaFoldDB" id="A0A7W2D8G2"/>
<evidence type="ECO:0000256" key="2">
    <source>
        <dbReference type="ARBA" id="ARBA00010752"/>
    </source>
</evidence>
<evidence type="ECO:0000256" key="8">
    <source>
        <dbReference type="ARBA" id="ARBA00023125"/>
    </source>
</evidence>
<evidence type="ECO:0000256" key="9">
    <source>
        <dbReference type="SAM" id="MobiDB-lite"/>
    </source>
</evidence>
<feature type="domain" description="DNA polymerase III beta sliding clamp central" evidence="10">
    <location>
        <begin position="3"/>
        <end position="77"/>
    </location>
</feature>
<evidence type="ECO:0000259" key="10">
    <source>
        <dbReference type="Pfam" id="PF02767"/>
    </source>
</evidence>
<feature type="domain" description="DNA polymerase III beta sliding clamp C-terminal" evidence="11">
    <location>
        <begin position="86"/>
        <end position="180"/>
    </location>
</feature>
<dbReference type="InterPro" id="IPR046938">
    <property type="entry name" value="DNA_clamp_sf"/>
</dbReference>
<dbReference type="Pfam" id="PF02768">
    <property type="entry name" value="DNA_pol3_beta_3"/>
    <property type="match status" value="1"/>
</dbReference>
<dbReference type="CDD" id="cd00140">
    <property type="entry name" value="beta_clamp"/>
    <property type="match status" value="1"/>
</dbReference>
<evidence type="ECO:0000256" key="6">
    <source>
        <dbReference type="ARBA" id="ARBA00022705"/>
    </source>
</evidence>
<dbReference type="Gene3D" id="3.10.150.10">
    <property type="entry name" value="DNA Polymerase III, subunit A, domain 2"/>
    <property type="match status" value="2"/>
</dbReference>
<dbReference type="GO" id="GO:0003887">
    <property type="term" value="F:DNA-directed DNA polymerase activity"/>
    <property type="evidence" value="ECO:0007669"/>
    <property type="project" value="UniProtKB-KW"/>
</dbReference>
<dbReference type="EMBL" id="JACEQY010000072">
    <property type="protein sequence ID" value="MBA4866727.1"/>
    <property type="molecule type" value="Genomic_DNA"/>
</dbReference>
<dbReference type="Pfam" id="PF02767">
    <property type="entry name" value="DNA_pol3_beta_2"/>
    <property type="match status" value="1"/>
</dbReference>
<dbReference type="PANTHER" id="PTHR30478:SF0">
    <property type="entry name" value="BETA SLIDING CLAMP"/>
    <property type="match status" value="1"/>
</dbReference>
<dbReference type="GO" id="GO:0003677">
    <property type="term" value="F:DNA binding"/>
    <property type="evidence" value="ECO:0007669"/>
    <property type="project" value="UniProtKB-KW"/>
</dbReference>
<keyword evidence="4" id="KW-0808">Transferase</keyword>
<dbReference type="SUPFAM" id="SSF55979">
    <property type="entry name" value="DNA clamp"/>
    <property type="match status" value="2"/>
</dbReference>
<comment type="subcellular location">
    <subcellularLocation>
        <location evidence="1">Cytoplasm</location>
    </subcellularLocation>
</comment>
<dbReference type="GO" id="GO:0008408">
    <property type="term" value="F:3'-5' exonuclease activity"/>
    <property type="evidence" value="ECO:0007669"/>
    <property type="project" value="InterPro"/>
</dbReference>
<keyword evidence="8" id="KW-0238">DNA-binding</keyword>
<evidence type="ECO:0000256" key="5">
    <source>
        <dbReference type="ARBA" id="ARBA00022695"/>
    </source>
</evidence>
<dbReference type="GO" id="GO:0005737">
    <property type="term" value="C:cytoplasm"/>
    <property type="evidence" value="ECO:0007669"/>
    <property type="project" value="UniProtKB-SubCell"/>
</dbReference>
<comment type="caution">
    <text evidence="12">The sequence shown here is derived from an EMBL/GenBank/DDBJ whole genome shotgun (WGS) entry which is preliminary data.</text>
</comment>
<evidence type="ECO:0000256" key="4">
    <source>
        <dbReference type="ARBA" id="ARBA00022679"/>
    </source>
</evidence>
<evidence type="ECO:0000256" key="7">
    <source>
        <dbReference type="ARBA" id="ARBA00022932"/>
    </source>
</evidence>
<keyword evidence="13" id="KW-1185">Reference proteome</keyword>
<dbReference type="Proteomes" id="UP000586976">
    <property type="component" value="Unassembled WGS sequence"/>
</dbReference>
<keyword evidence="3" id="KW-0963">Cytoplasm</keyword>
<dbReference type="GO" id="GO:0009360">
    <property type="term" value="C:DNA polymerase III complex"/>
    <property type="evidence" value="ECO:0007669"/>
    <property type="project" value="InterPro"/>
</dbReference>
<dbReference type="InterPro" id="IPR022635">
    <property type="entry name" value="DNA_polIII_beta_C"/>
</dbReference>
<evidence type="ECO:0000259" key="11">
    <source>
        <dbReference type="Pfam" id="PF02768"/>
    </source>
</evidence>
<keyword evidence="6" id="KW-0235">DNA replication</keyword>
<evidence type="ECO:0000313" key="12">
    <source>
        <dbReference type="EMBL" id="MBA4866727.1"/>
    </source>
</evidence>
<accession>A0A7W2D8G2</accession>
<gene>
    <name evidence="12" type="ORF">H1V43_36615</name>
</gene>
<proteinExistence type="inferred from homology"/>
<organism evidence="12 13">
    <name type="scientific">Streptomyces himalayensis subsp. aureolus</name>
    <dbReference type="NCBI Taxonomy" id="2758039"/>
    <lineage>
        <taxon>Bacteria</taxon>
        <taxon>Bacillati</taxon>
        <taxon>Actinomycetota</taxon>
        <taxon>Actinomycetes</taxon>
        <taxon>Kitasatosporales</taxon>
        <taxon>Streptomycetaceae</taxon>
        <taxon>Streptomyces</taxon>
        <taxon>Streptomyces himalayensis</taxon>
    </lineage>
</organism>
<name>A0A7W2D8G2_9ACTN</name>
<evidence type="ECO:0000256" key="3">
    <source>
        <dbReference type="ARBA" id="ARBA00022490"/>
    </source>
</evidence>
<keyword evidence="7" id="KW-0239">DNA-directed DNA polymerase</keyword>
<dbReference type="InterPro" id="IPR001001">
    <property type="entry name" value="DNA_polIII_beta"/>
</dbReference>
<dbReference type="PANTHER" id="PTHR30478">
    <property type="entry name" value="DNA POLYMERASE III SUBUNIT BETA"/>
    <property type="match status" value="1"/>
</dbReference>
<evidence type="ECO:0000256" key="1">
    <source>
        <dbReference type="ARBA" id="ARBA00004496"/>
    </source>
</evidence>
<reference evidence="12 13" key="1">
    <citation type="submission" date="2020-07" db="EMBL/GenBank/DDBJ databases">
        <title>Streptomyces isolated from Indian soil.</title>
        <authorList>
            <person name="Mandal S."/>
            <person name="Maiti P.K."/>
        </authorList>
    </citation>
    <scope>NUCLEOTIDE SEQUENCE [LARGE SCALE GENOMIC DNA]</scope>
    <source>
        <strain evidence="12 13">PSKA54</strain>
    </source>
</reference>
<sequence>MWATDRYRIALQNLPWQALSEETVGKPVVTAKALLDTAKAIAHTKDVTLALPKDDTLIGITGESLRATSRSLEGDLPAYDKLMPKPDQAEAVLTVDTAVFTQAVKRVALVASENKPVLLEFDDNTVTIRGGTSDDAQATDRIDAALEGGAMSVAFNPRFLLDGLTSIEAAKTQINFTSHQACADVRRGRWPRRRPLSDHAGPPLRLTRPGRRPAAAHRSRACGPLCCAALKMPTKAGFTMPTNSDGDAPPVGVPAGPSSVRCRFLRQGAGGSRRALSSQTPTSRCRSTIAGRQVRARESPPGAGRAATGTRVALRPRSCLLARQRVRP</sequence>
<protein>
    <submittedName>
        <fullName evidence="12">Uncharacterized protein</fullName>
    </submittedName>
</protein>
<dbReference type="InterPro" id="IPR022637">
    <property type="entry name" value="DNA_polIII_beta_cen"/>
</dbReference>
<evidence type="ECO:0000313" key="13">
    <source>
        <dbReference type="Proteomes" id="UP000586976"/>
    </source>
</evidence>
<dbReference type="GO" id="GO:0006271">
    <property type="term" value="P:DNA strand elongation involved in DNA replication"/>
    <property type="evidence" value="ECO:0007669"/>
    <property type="project" value="TreeGrafter"/>
</dbReference>